<dbReference type="Pfam" id="PF04348">
    <property type="entry name" value="LppC"/>
    <property type="match status" value="1"/>
</dbReference>
<keyword evidence="5" id="KW-0564">Palmitate</keyword>
<dbReference type="GO" id="GO:0009252">
    <property type="term" value="P:peptidoglycan biosynthetic process"/>
    <property type="evidence" value="ECO:0007669"/>
    <property type="project" value="UniProtKB-KW"/>
</dbReference>
<dbReference type="PANTHER" id="PTHR38038">
    <property type="entry name" value="PENICILLIN-BINDING PROTEIN ACTIVATOR LPOA"/>
    <property type="match status" value="1"/>
</dbReference>
<dbReference type="InterPro" id="IPR007443">
    <property type="entry name" value="LpoA"/>
</dbReference>
<dbReference type="STRING" id="740709.A10D4_03360"/>
<dbReference type="CDD" id="cd06339">
    <property type="entry name" value="PBP1_YraM_LppC_lipoprotein-like"/>
    <property type="match status" value="1"/>
</dbReference>
<dbReference type="PATRIC" id="fig|740709.3.peg.675"/>
<evidence type="ECO:0000256" key="4">
    <source>
        <dbReference type="ARBA" id="ARBA00023136"/>
    </source>
</evidence>
<evidence type="ECO:0000256" key="3">
    <source>
        <dbReference type="ARBA" id="ARBA00022984"/>
    </source>
</evidence>
<evidence type="ECO:0000256" key="7">
    <source>
        <dbReference type="ARBA" id="ARBA00023288"/>
    </source>
</evidence>
<evidence type="ECO:0000313" key="10">
    <source>
        <dbReference type="Proteomes" id="UP000014115"/>
    </source>
</evidence>
<dbReference type="PANTHER" id="PTHR38038:SF1">
    <property type="entry name" value="PENICILLIN-BINDING PROTEIN ACTIVATOR LPOA"/>
    <property type="match status" value="1"/>
</dbReference>
<sequence length="620" mass="69873">MLKTLILLTMAGLLTACASSVPSPRQQHDASSDLPVLPEARRNSAADWLAEARQASDAKQQQHALLLAASRWQSEQQWQRAAAIISQLNSADLAAEDWRQYRLLQAQFALQQQQWAQVIERLQGITGQFTDRAERAHVLGLLALAHQQQGDYVEAAKFRIEQQRYVSDEQQAQQTEWVWQALSEIPSSQLGQLKLPSDQYSAGWLRLIERLHQALDKGEDIDAAINEWQKSYPRHPANEVLKAQFGDWLTAPLQQRLVAVVLPLSGRFEQQGLAIRDGILAALTKQPDIEARFFDSNQLAPTVVIEKLQGLAPDYVIGPLLKDQVEQYRPLSRWPQLYLNEKSSLTSAEANPDVPQQYQHFFALDPESEVRQAAELIYQRGQRAPLVFAADNARGQRLAEQFSQHWALVSAQQQALDVGFYRSTDDMKNVVQEQLGVNASNERIRYVKIAAGKVIVDDVPRSRQDIDAIYLTGSVEQTRLLKPFIDVTVSPFAERIPVYANSASHMQNSSISENDLDQVMFSDAPWLMPDNKQQALLTELLQLRNGWGFNNARFAAMGYDAAQLIDRLAVMDALPGYQYQGLSGALSVRLGQVQRQLQWAKFEQHSIKPLVVQSAQTRSR</sequence>
<dbReference type="GO" id="GO:0030234">
    <property type="term" value="F:enzyme regulator activity"/>
    <property type="evidence" value="ECO:0007669"/>
    <property type="project" value="TreeGrafter"/>
</dbReference>
<evidence type="ECO:0000256" key="6">
    <source>
        <dbReference type="ARBA" id="ARBA00023237"/>
    </source>
</evidence>
<dbReference type="Gene3D" id="3.40.50.2300">
    <property type="match status" value="2"/>
</dbReference>
<reference evidence="9 10" key="1">
    <citation type="journal article" date="2012" name="J. Bacteriol.">
        <title>Genome Sequence of Idiomarina xiamenensis Type Strain 10-D-4.</title>
        <authorList>
            <person name="Lai Q."/>
            <person name="Wang L."/>
            <person name="Wang W."/>
            <person name="Shao Z."/>
        </authorList>
    </citation>
    <scope>NUCLEOTIDE SEQUENCE [LARGE SCALE GENOMIC DNA]</scope>
    <source>
        <strain evidence="9 10">10-D-4</strain>
    </source>
</reference>
<evidence type="ECO:0000313" key="9">
    <source>
        <dbReference type="EMBL" id="EKE85350.1"/>
    </source>
</evidence>
<gene>
    <name evidence="9" type="ORF">A10D4_03360</name>
</gene>
<dbReference type="Gene3D" id="1.25.40.10">
    <property type="entry name" value="Tetratricopeptide repeat domain"/>
    <property type="match status" value="1"/>
</dbReference>
<feature type="signal peptide" evidence="8">
    <location>
        <begin position="1"/>
        <end position="18"/>
    </location>
</feature>
<keyword evidence="10" id="KW-1185">Reference proteome</keyword>
<comment type="caution">
    <text evidence="9">The sequence shown here is derived from an EMBL/GenBank/DDBJ whole genome shotgun (WGS) entry which is preliminary data.</text>
</comment>
<keyword evidence="1 8" id="KW-0732">Signal</keyword>
<dbReference type="InterPro" id="IPR011990">
    <property type="entry name" value="TPR-like_helical_dom_sf"/>
</dbReference>
<dbReference type="Proteomes" id="UP000014115">
    <property type="component" value="Unassembled WGS sequence"/>
</dbReference>
<feature type="chain" id="PRO_5003860390" evidence="8">
    <location>
        <begin position="19"/>
        <end position="620"/>
    </location>
</feature>
<dbReference type="SUPFAM" id="SSF53822">
    <property type="entry name" value="Periplasmic binding protein-like I"/>
    <property type="match status" value="1"/>
</dbReference>
<dbReference type="Gene3D" id="1.25.40.650">
    <property type="match status" value="1"/>
</dbReference>
<dbReference type="GO" id="GO:0031241">
    <property type="term" value="C:periplasmic side of cell outer membrane"/>
    <property type="evidence" value="ECO:0007669"/>
    <property type="project" value="TreeGrafter"/>
</dbReference>
<protein>
    <submittedName>
        <fullName evidence="9">Lipoprotein</fullName>
    </submittedName>
</protein>
<keyword evidence="4" id="KW-0472">Membrane</keyword>
<evidence type="ECO:0000256" key="1">
    <source>
        <dbReference type="ARBA" id="ARBA00022729"/>
    </source>
</evidence>
<dbReference type="GO" id="GO:0008360">
    <property type="term" value="P:regulation of cell shape"/>
    <property type="evidence" value="ECO:0007669"/>
    <property type="project" value="UniProtKB-KW"/>
</dbReference>
<evidence type="ECO:0000256" key="2">
    <source>
        <dbReference type="ARBA" id="ARBA00022960"/>
    </source>
</evidence>
<keyword evidence="7 9" id="KW-0449">Lipoprotein</keyword>
<accession>K2L6D1</accession>
<organism evidence="9 10">
    <name type="scientific">Idiomarina xiamenensis 10-D-4</name>
    <dbReference type="NCBI Taxonomy" id="740709"/>
    <lineage>
        <taxon>Bacteria</taxon>
        <taxon>Pseudomonadati</taxon>
        <taxon>Pseudomonadota</taxon>
        <taxon>Gammaproteobacteria</taxon>
        <taxon>Alteromonadales</taxon>
        <taxon>Idiomarinaceae</taxon>
        <taxon>Idiomarina</taxon>
    </lineage>
</organism>
<evidence type="ECO:0000256" key="5">
    <source>
        <dbReference type="ARBA" id="ARBA00023139"/>
    </source>
</evidence>
<dbReference type="PROSITE" id="PS51257">
    <property type="entry name" value="PROKAR_LIPOPROTEIN"/>
    <property type="match status" value="1"/>
</dbReference>
<keyword evidence="6" id="KW-0998">Cell outer membrane</keyword>
<keyword evidence="2" id="KW-0133">Cell shape</keyword>
<dbReference type="EMBL" id="AMRG01000003">
    <property type="protein sequence ID" value="EKE85350.1"/>
    <property type="molecule type" value="Genomic_DNA"/>
</dbReference>
<dbReference type="RefSeq" id="WP_008487728.1">
    <property type="nucleotide sequence ID" value="NZ_AMRG01000003.1"/>
</dbReference>
<evidence type="ECO:0000256" key="8">
    <source>
        <dbReference type="SAM" id="SignalP"/>
    </source>
</evidence>
<name>K2L6D1_9GAMM</name>
<dbReference type="InterPro" id="IPR028082">
    <property type="entry name" value="Peripla_BP_I"/>
</dbReference>
<keyword evidence="3" id="KW-0573">Peptidoglycan synthesis</keyword>
<dbReference type="AlphaFoldDB" id="K2L6D1"/>
<dbReference type="eggNOG" id="COG3107">
    <property type="taxonomic scope" value="Bacteria"/>
</dbReference>
<proteinExistence type="predicted"/>